<dbReference type="InterPro" id="IPR026286">
    <property type="entry name" value="MaiA/AMDase"/>
</dbReference>
<evidence type="ECO:0000313" key="1">
    <source>
        <dbReference type="EMBL" id="UPM44680.1"/>
    </source>
</evidence>
<sequence length="228" mass="24127">MARIGLVVPSSNTTAEPEFRAMVPPDSTVHAARMPLEDVTADQLSEMADGAEKAAELLSHADIDGVAYACTTGSLLHGRGFDAELESRLSELTGTPAVATALSVTRALTALNVETLAVVTPYASELDELERAYLTESGFSVRSIDGRGLVDNTEIGSLTAVEAEQQVRSSLSDESDVDGIFISCTNYRSLSALATLEGYFDIPVVSSNAATMWDLSNRLGVSLKHCPV</sequence>
<dbReference type="EMBL" id="CP096021">
    <property type="protein sequence ID" value="UPM44680.1"/>
    <property type="molecule type" value="Genomic_DNA"/>
</dbReference>
<dbReference type="AlphaFoldDB" id="A0A8U0A682"/>
<dbReference type="PANTHER" id="PTHR40267:SF1">
    <property type="entry name" value="BLR3294 PROTEIN"/>
    <property type="match status" value="1"/>
</dbReference>
<dbReference type="PIRSF" id="PIRSF015736">
    <property type="entry name" value="MI"/>
    <property type="match status" value="1"/>
</dbReference>
<protein>
    <submittedName>
        <fullName evidence="1">Aspartate/glutamate racemase family protein</fullName>
    </submittedName>
</protein>
<gene>
    <name evidence="1" type="ORF">MW046_16730</name>
</gene>
<keyword evidence="2" id="KW-1185">Reference proteome</keyword>
<dbReference type="InterPro" id="IPR053714">
    <property type="entry name" value="Iso_Racemase_Enz_sf"/>
</dbReference>
<reference evidence="1" key="1">
    <citation type="submission" date="2022-04" db="EMBL/GenBank/DDBJ databases">
        <title>Halocatena sp. nov., isolated from a salt lake.</title>
        <authorList>
            <person name="Cui H.-L."/>
        </authorList>
    </citation>
    <scope>NUCLEOTIDE SEQUENCE</scope>
    <source>
        <strain evidence="1">AD-1</strain>
        <plasmid evidence="1">unnamed2</plasmid>
    </source>
</reference>
<dbReference type="Proteomes" id="UP000831768">
    <property type="component" value="Plasmid unnamed2"/>
</dbReference>
<keyword evidence="1" id="KW-0614">Plasmid</keyword>
<evidence type="ECO:0000313" key="2">
    <source>
        <dbReference type="Proteomes" id="UP000831768"/>
    </source>
</evidence>
<name>A0A8U0A682_9EURY</name>
<dbReference type="GeneID" id="71929727"/>
<geneLocation type="plasmid" evidence="1 2">
    <name>unnamed2</name>
</geneLocation>
<accession>A0A8U0A682</accession>
<dbReference type="KEGG" id="haad:MW046_16730"/>
<proteinExistence type="predicted"/>
<organism evidence="1 2">
    <name type="scientific">Halocatena salina</name>
    <dbReference type="NCBI Taxonomy" id="2934340"/>
    <lineage>
        <taxon>Archaea</taxon>
        <taxon>Methanobacteriati</taxon>
        <taxon>Methanobacteriota</taxon>
        <taxon>Stenosarchaea group</taxon>
        <taxon>Halobacteria</taxon>
        <taxon>Halobacteriales</taxon>
        <taxon>Natronomonadaceae</taxon>
        <taxon>Halocatena</taxon>
    </lineage>
</organism>
<dbReference type="Gene3D" id="3.40.50.12500">
    <property type="match status" value="1"/>
</dbReference>
<dbReference type="RefSeq" id="WP_247995334.1">
    <property type="nucleotide sequence ID" value="NZ_CP096021.1"/>
</dbReference>
<dbReference type="Pfam" id="PF17645">
    <property type="entry name" value="Amdase"/>
    <property type="match status" value="1"/>
</dbReference>
<dbReference type="PANTHER" id="PTHR40267">
    <property type="entry name" value="BLR3294 PROTEIN"/>
    <property type="match status" value="1"/>
</dbReference>